<dbReference type="Proteomes" id="UP000321805">
    <property type="component" value="Chromosome"/>
</dbReference>
<dbReference type="OrthoDB" id="9779968at2"/>
<dbReference type="RefSeq" id="WP_146920154.1">
    <property type="nucleotide sequence ID" value="NZ_CP042430.1"/>
</dbReference>
<reference evidence="1 2" key="1">
    <citation type="journal article" date="2018" name="J. Microbiol.">
        <title>Baekduia soli gen. nov., sp. nov., a novel bacterium isolated from the soil of Baekdu Mountain and proposal of a novel family name, Baekduiaceae fam. nov.</title>
        <authorList>
            <person name="An D.S."/>
            <person name="Siddiqi M.Z."/>
            <person name="Kim K.H."/>
            <person name="Yu H.S."/>
            <person name="Im W.T."/>
        </authorList>
    </citation>
    <scope>NUCLEOTIDE SEQUENCE [LARGE SCALE GENOMIC DNA]</scope>
    <source>
        <strain evidence="1 2">BR7-21</strain>
    </source>
</reference>
<evidence type="ECO:0000313" key="1">
    <source>
        <dbReference type="EMBL" id="QEC48521.1"/>
    </source>
</evidence>
<dbReference type="KEGG" id="bsol:FSW04_13735"/>
<keyword evidence="2" id="KW-1185">Reference proteome</keyword>
<evidence type="ECO:0000313" key="2">
    <source>
        <dbReference type="Proteomes" id="UP000321805"/>
    </source>
</evidence>
<dbReference type="EMBL" id="CP042430">
    <property type="protein sequence ID" value="QEC48521.1"/>
    <property type="molecule type" value="Genomic_DNA"/>
</dbReference>
<protein>
    <submittedName>
        <fullName evidence="1">DUF1501 domain-containing protein</fullName>
    </submittedName>
</protein>
<proteinExistence type="predicted"/>
<dbReference type="PANTHER" id="PTHR43737:SF1">
    <property type="entry name" value="DUF1501 DOMAIN-CONTAINING PROTEIN"/>
    <property type="match status" value="1"/>
</dbReference>
<organism evidence="1 2">
    <name type="scientific">Baekduia soli</name>
    <dbReference type="NCBI Taxonomy" id="496014"/>
    <lineage>
        <taxon>Bacteria</taxon>
        <taxon>Bacillati</taxon>
        <taxon>Actinomycetota</taxon>
        <taxon>Thermoleophilia</taxon>
        <taxon>Solirubrobacterales</taxon>
        <taxon>Baekduiaceae</taxon>
        <taxon>Baekduia</taxon>
    </lineage>
</organism>
<name>A0A5B8U6F9_9ACTN</name>
<dbReference type="Pfam" id="PF07394">
    <property type="entry name" value="DUF1501"/>
    <property type="match status" value="1"/>
</dbReference>
<dbReference type="PANTHER" id="PTHR43737">
    <property type="entry name" value="BLL7424 PROTEIN"/>
    <property type="match status" value="1"/>
</dbReference>
<dbReference type="InterPro" id="IPR010869">
    <property type="entry name" value="DUF1501"/>
</dbReference>
<accession>A0A5B8U6F9</accession>
<sequence>MHDPCACSDFNRAELLRAGAARAGRGLPAIEPGMPQPAGTGLDRRSFLMRGAGLALSVYGASRLGVEAFEAGVAQAAGGPADPVLVSVFLPGGWDSLSVLAPVGDARYATLRPTLKLAPGSGTTFAEDTRLMWHPAAAGLATLHAEGKVSVFPAVGYDHPDQSHFTSRHFWEVGATDTGASSGWMGRYLDVVGDPDNPLQGMALDASLAPALATTRVPVAAISDPTDYSFPARGVGDPIADPMLAAFGRMGAIPGGSDALAQARAAVRQTDGVRRSVAGFVTADGSPSYTSPVTYPTAGGDLPLRLAALAAMLAGGLPIRCVAVEGVGSYDTHTGQATSLATNLGQTVAAVLAFQRDLEARGLADRVLIQLWSEFGRRPQENGSGTDHGAGGCAFVIGTQAKGTMVGEFPGLATLDAQSNLRATSDFRAMYCSLLEQWLGVDAEQVIPGAASFARPVLVR</sequence>
<dbReference type="AlphaFoldDB" id="A0A5B8U6F9"/>
<gene>
    <name evidence="1" type="ORF">FSW04_13735</name>
</gene>